<protein>
    <submittedName>
        <fullName evidence="1">AT-hook motif nuclear-localized protein</fullName>
    </submittedName>
</protein>
<name>A0ACC1WTM6_MELAZ</name>
<proteinExistence type="predicted"/>
<evidence type="ECO:0000313" key="1">
    <source>
        <dbReference type="EMBL" id="KAJ4702339.1"/>
    </source>
</evidence>
<evidence type="ECO:0000313" key="2">
    <source>
        <dbReference type="Proteomes" id="UP001164539"/>
    </source>
</evidence>
<accession>A0ACC1WTM6</accession>
<gene>
    <name evidence="1" type="ORF">OWV82_025434</name>
</gene>
<organism evidence="1 2">
    <name type="scientific">Melia azedarach</name>
    <name type="common">Chinaberry tree</name>
    <dbReference type="NCBI Taxonomy" id="155640"/>
    <lineage>
        <taxon>Eukaryota</taxon>
        <taxon>Viridiplantae</taxon>
        <taxon>Streptophyta</taxon>
        <taxon>Embryophyta</taxon>
        <taxon>Tracheophyta</taxon>
        <taxon>Spermatophyta</taxon>
        <taxon>Magnoliopsida</taxon>
        <taxon>eudicotyledons</taxon>
        <taxon>Gunneridae</taxon>
        <taxon>Pentapetalae</taxon>
        <taxon>rosids</taxon>
        <taxon>malvids</taxon>
        <taxon>Sapindales</taxon>
        <taxon>Meliaceae</taxon>
        <taxon>Melia</taxon>
    </lineage>
</organism>
<dbReference type="Proteomes" id="UP001164539">
    <property type="component" value="Chromosome 14"/>
</dbReference>
<keyword evidence="2" id="KW-1185">Reference proteome</keyword>
<comment type="caution">
    <text evidence="1">The sequence shown here is derived from an EMBL/GenBank/DDBJ whole genome shotgun (WGS) entry which is preliminary data.</text>
</comment>
<sequence>MSGSETGLNVMTPNREPFNAGGVLQKSTVQPSVQNMRLAFSADGTAVYKPITPTSPSHRTSGGGGGGDASAGGSTPGTSQGLNMNMGSEQMKRKRGRPRKYGPDGTMALALVPQSGGGFSSPPAASPNSMKKARGRPPGSGKKHQLEALGSAGVGFTPHVITVKTGEDVSSKIMSFSQHGPRAVCILSANGAISNVTLRQPATSGGTVTYEGRFEILSLSGSFLLSENGGQRSRTGGLSVSLSGPDGRVLGGGVAGLLTAATPVQVVVGSFIADDGHGCGHGHGRGRGHGHSRKESKSFHQMETSSAPAKVPPGSVPTGASSPPSRGTLSESSGGPGSPLNQSTGACNNNNHQQGTATSMPWK</sequence>
<reference evidence="1 2" key="1">
    <citation type="journal article" date="2023" name="Science">
        <title>Complex scaffold remodeling in plant triterpene biosynthesis.</title>
        <authorList>
            <person name="De La Pena R."/>
            <person name="Hodgson H."/>
            <person name="Liu J.C."/>
            <person name="Stephenson M.J."/>
            <person name="Martin A.C."/>
            <person name="Owen C."/>
            <person name="Harkess A."/>
            <person name="Leebens-Mack J."/>
            <person name="Jimenez L.E."/>
            <person name="Osbourn A."/>
            <person name="Sattely E.S."/>
        </authorList>
    </citation>
    <scope>NUCLEOTIDE SEQUENCE [LARGE SCALE GENOMIC DNA]</scope>
    <source>
        <strain evidence="2">cv. JPN11</strain>
        <tissue evidence="1">Leaf</tissue>
    </source>
</reference>
<dbReference type="EMBL" id="CM051407">
    <property type="protein sequence ID" value="KAJ4702339.1"/>
    <property type="molecule type" value="Genomic_DNA"/>
</dbReference>